<feature type="transmembrane region" description="Helical" evidence="10">
    <location>
        <begin position="371"/>
        <end position="393"/>
    </location>
</feature>
<dbReference type="InterPro" id="IPR020846">
    <property type="entry name" value="MFS_dom"/>
</dbReference>
<dbReference type="AlphaFoldDB" id="A0A8B8G365"/>
<evidence type="ECO:0000256" key="1">
    <source>
        <dbReference type="ARBA" id="ARBA00004651"/>
    </source>
</evidence>
<dbReference type="GO" id="GO:0005886">
    <property type="term" value="C:plasma membrane"/>
    <property type="evidence" value="ECO:0007669"/>
    <property type="project" value="UniProtKB-SubCell"/>
</dbReference>
<feature type="transmembrane region" description="Helical" evidence="10">
    <location>
        <begin position="437"/>
        <end position="458"/>
    </location>
</feature>
<accession>A0A8B8G365</accession>
<feature type="compositionally biased region" description="Basic and acidic residues" evidence="9">
    <location>
        <begin position="92"/>
        <end position="112"/>
    </location>
</feature>
<evidence type="ECO:0000256" key="3">
    <source>
        <dbReference type="ARBA" id="ARBA00022692"/>
    </source>
</evidence>
<evidence type="ECO:0000256" key="4">
    <source>
        <dbReference type="ARBA" id="ARBA00022989"/>
    </source>
</evidence>
<feature type="transmembrane region" description="Helical" evidence="10">
    <location>
        <begin position="260"/>
        <end position="278"/>
    </location>
</feature>
<keyword evidence="6" id="KW-0325">Glycoprotein</keyword>
<feature type="transmembrane region" description="Helical" evidence="10">
    <location>
        <begin position="284"/>
        <end position="305"/>
    </location>
</feature>
<dbReference type="FunFam" id="1.20.1250.20:FF:000055">
    <property type="entry name" value="Facilitated trehalose transporter Tret1-2 homolog"/>
    <property type="match status" value="1"/>
</dbReference>
<keyword evidence="3 10" id="KW-0812">Transmembrane</keyword>
<dbReference type="NCBIfam" id="TIGR00879">
    <property type="entry name" value="SP"/>
    <property type="match status" value="1"/>
</dbReference>
<feature type="transmembrane region" description="Helical" evidence="10">
    <location>
        <begin position="405"/>
        <end position="425"/>
    </location>
</feature>
<feature type="region of interest" description="Disordered" evidence="9">
    <location>
        <begin position="1"/>
        <end position="118"/>
    </location>
</feature>
<organism evidence="12 13">
    <name type="scientific">Sipha flava</name>
    <name type="common">yellow sugarcane aphid</name>
    <dbReference type="NCBI Taxonomy" id="143950"/>
    <lineage>
        <taxon>Eukaryota</taxon>
        <taxon>Metazoa</taxon>
        <taxon>Ecdysozoa</taxon>
        <taxon>Arthropoda</taxon>
        <taxon>Hexapoda</taxon>
        <taxon>Insecta</taxon>
        <taxon>Pterygota</taxon>
        <taxon>Neoptera</taxon>
        <taxon>Paraneoptera</taxon>
        <taxon>Hemiptera</taxon>
        <taxon>Sternorrhyncha</taxon>
        <taxon>Aphidomorpha</taxon>
        <taxon>Aphidoidea</taxon>
        <taxon>Aphididae</taxon>
        <taxon>Sipha</taxon>
    </lineage>
</organism>
<dbReference type="GeneID" id="112688314"/>
<dbReference type="SUPFAM" id="SSF103473">
    <property type="entry name" value="MFS general substrate transporter"/>
    <property type="match status" value="1"/>
</dbReference>
<feature type="transmembrane region" description="Helical" evidence="10">
    <location>
        <begin position="125"/>
        <end position="147"/>
    </location>
</feature>
<feature type="domain" description="Major facilitator superfamily (MFS) profile" evidence="11">
    <location>
        <begin position="123"/>
        <end position="561"/>
    </location>
</feature>
<dbReference type="PANTHER" id="PTHR48021">
    <property type="match status" value="1"/>
</dbReference>
<dbReference type="InterPro" id="IPR005829">
    <property type="entry name" value="Sugar_transporter_CS"/>
</dbReference>
<feature type="transmembrane region" description="Helical" evidence="10">
    <location>
        <begin position="470"/>
        <end position="494"/>
    </location>
</feature>
<dbReference type="InterPro" id="IPR036259">
    <property type="entry name" value="MFS_trans_sf"/>
</dbReference>
<dbReference type="PRINTS" id="PR00171">
    <property type="entry name" value="SUGRTRNSPORT"/>
</dbReference>
<gene>
    <name evidence="13" type="primary">LOC112688314</name>
</gene>
<dbReference type="CDD" id="cd17358">
    <property type="entry name" value="MFS_GLUT6_8_Class3_like"/>
    <property type="match status" value="1"/>
</dbReference>
<evidence type="ECO:0000256" key="7">
    <source>
        <dbReference type="ARBA" id="ARBA00024348"/>
    </source>
</evidence>
<keyword evidence="8" id="KW-0813">Transport</keyword>
<evidence type="ECO:0000256" key="2">
    <source>
        <dbReference type="ARBA" id="ARBA00022475"/>
    </source>
</evidence>
<evidence type="ECO:0000256" key="5">
    <source>
        <dbReference type="ARBA" id="ARBA00023136"/>
    </source>
</evidence>
<feature type="transmembrane region" description="Helical" evidence="10">
    <location>
        <begin position="506"/>
        <end position="527"/>
    </location>
</feature>
<evidence type="ECO:0000313" key="13">
    <source>
        <dbReference type="RefSeq" id="XP_025417238.1"/>
    </source>
</evidence>
<dbReference type="PANTHER" id="PTHR48021:SF47">
    <property type="entry name" value="GH17672P"/>
    <property type="match status" value="1"/>
</dbReference>
<dbReference type="PROSITE" id="PS00216">
    <property type="entry name" value="SUGAR_TRANSPORT_1"/>
    <property type="match status" value="1"/>
</dbReference>
<dbReference type="PROSITE" id="PS00217">
    <property type="entry name" value="SUGAR_TRANSPORT_2"/>
    <property type="match status" value="1"/>
</dbReference>
<feature type="transmembrane region" description="Helical" evidence="10">
    <location>
        <begin position="174"/>
        <end position="194"/>
    </location>
</feature>
<dbReference type="Pfam" id="PF00083">
    <property type="entry name" value="Sugar_tr"/>
    <property type="match status" value="1"/>
</dbReference>
<name>A0A8B8G365_9HEMI</name>
<evidence type="ECO:0000313" key="12">
    <source>
        <dbReference type="Proteomes" id="UP000694846"/>
    </source>
</evidence>
<sequence>MYVSLCRGIPESSFRKPPKQQPPQHRLNLSGASGGGGPPRRKLSGYTRPQFAGPMELETLMEEGASPDPGRRGADGPTAADDGDTRAPLNNGDKRRAAHQHDQRQRKDDDAAAMKTNTESTRSSINLYLAAFTVNMGALAAGCAMTWSSPTLVKLQKGDPSTGMEKITLEEASWVGSLVTLGAAIGPVLAGVLLDRIGRKNTILISMIMLAVSWILIGFVPGIPALYCARVLAGLTVGVIFTAVPMYIAEISELHLRSSLGTLMQFFLVAGFLVEYAVGPYTTYLTLVIVSLAMPILCFGMFVWMPDSPHSLLARSGGEEKALKSLRWLRGNPEETVLLKELEDIKKSVNEAKDQKSGVSDLFNNRGNINALMISCAMVAWQQLCGIIVLLIYSQMIFIQTGVELSSSMSTIIVGSVMLGASALTPCLAKFTTMKTLLYISGIGMAITDGTLGLFFYLKNTGSDVSSIGWMPLSSLVVFIITYCLGFGPLPWAIMGEIFPPNLKSVASSMTTSFCWILGFVLSKTFINVCDVIGIHFAFWIFAVCCIFALLFTAFVLPDTEGKSLQEIQDMLQGRTKSRNTEMTKA</sequence>
<protein>
    <submittedName>
        <fullName evidence="13">Facilitated trehalose transporter Tret1-like isoform X1</fullName>
    </submittedName>
</protein>
<keyword evidence="4 10" id="KW-1133">Transmembrane helix</keyword>
<keyword evidence="12" id="KW-1185">Reference proteome</keyword>
<dbReference type="InterPro" id="IPR044775">
    <property type="entry name" value="MFS_ERD6/Tret1-like"/>
</dbReference>
<dbReference type="OrthoDB" id="4142200at2759"/>
<dbReference type="Proteomes" id="UP000694846">
    <property type="component" value="Unplaced"/>
</dbReference>
<feature type="transmembrane region" description="Helical" evidence="10">
    <location>
        <begin position="533"/>
        <end position="557"/>
    </location>
</feature>
<dbReference type="InterPro" id="IPR003663">
    <property type="entry name" value="Sugar/inositol_transpt"/>
</dbReference>
<evidence type="ECO:0000256" key="10">
    <source>
        <dbReference type="SAM" id="Phobius"/>
    </source>
</evidence>
<feature type="transmembrane region" description="Helical" evidence="10">
    <location>
        <begin position="229"/>
        <end position="248"/>
    </location>
</feature>
<comment type="subcellular location">
    <subcellularLocation>
        <location evidence="1">Cell membrane</location>
        <topology evidence="1">Multi-pass membrane protein</topology>
    </subcellularLocation>
</comment>
<comment type="similarity">
    <text evidence="7">Belongs to the major facilitator superfamily. Sugar transporter (TC 2.A.1.1) family. Trehalose transporter subfamily.</text>
</comment>
<dbReference type="InterPro" id="IPR050549">
    <property type="entry name" value="MFS_Trehalose_Transporter"/>
</dbReference>
<dbReference type="Gene3D" id="1.20.1250.20">
    <property type="entry name" value="MFS general substrate transporter like domains"/>
    <property type="match status" value="1"/>
</dbReference>
<feature type="transmembrane region" description="Helical" evidence="10">
    <location>
        <begin position="203"/>
        <end position="223"/>
    </location>
</feature>
<evidence type="ECO:0000256" key="9">
    <source>
        <dbReference type="SAM" id="MobiDB-lite"/>
    </source>
</evidence>
<evidence type="ECO:0000256" key="6">
    <source>
        <dbReference type="ARBA" id="ARBA00023180"/>
    </source>
</evidence>
<dbReference type="GO" id="GO:0051119">
    <property type="term" value="F:sugar transmembrane transporter activity"/>
    <property type="evidence" value="ECO:0007669"/>
    <property type="project" value="InterPro"/>
</dbReference>
<reference evidence="13" key="1">
    <citation type="submission" date="2025-08" db="UniProtKB">
        <authorList>
            <consortium name="RefSeq"/>
        </authorList>
    </citation>
    <scope>IDENTIFICATION</scope>
    <source>
        <tissue evidence="13">Whole body</tissue>
    </source>
</reference>
<keyword evidence="5 10" id="KW-0472">Membrane</keyword>
<evidence type="ECO:0000256" key="8">
    <source>
        <dbReference type="RuleBase" id="RU003346"/>
    </source>
</evidence>
<dbReference type="InterPro" id="IPR005828">
    <property type="entry name" value="MFS_sugar_transport-like"/>
</dbReference>
<proteinExistence type="inferred from homology"/>
<keyword evidence="2" id="KW-1003">Cell membrane</keyword>
<evidence type="ECO:0000259" key="11">
    <source>
        <dbReference type="PROSITE" id="PS50850"/>
    </source>
</evidence>
<dbReference type="PROSITE" id="PS50850">
    <property type="entry name" value="MFS"/>
    <property type="match status" value="1"/>
</dbReference>
<dbReference type="RefSeq" id="XP_025417238.1">
    <property type="nucleotide sequence ID" value="XM_025561453.1"/>
</dbReference>